<comment type="similarity">
    <text evidence="1">Belongs to the TCP11 family.</text>
</comment>
<evidence type="ECO:0000256" key="1">
    <source>
        <dbReference type="ARBA" id="ARBA00010954"/>
    </source>
</evidence>
<organism evidence="5">
    <name type="scientific">Gongylonema pulchrum</name>
    <dbReference type="NCBI Taxonomy" id="637853"/>
    <lineage>
        <taxon>Eukaryota</taxon>
        <taxon>Metazoa</taxon>
        <taxon>Ecdysozoa</taxon>
        <taxon>Nematoda</taxon>
        <taxon>Chromadorea</taxon>
        <taxon>Rhabditida</taxon>
        <taxon>Spirurina</taxon>
        <taxon>Spiruromorpha</taxon>
        <taxon>Spiruroidea</taxon>
        <taxon>Gongylonematidae</taxon>
        <taxon>Gongylonema</taxon>
    </lineage>
</organism>
<name>A0A183EFA3_9BILA</name>
<proteinExistence type="inferred from homology"/>
<gene>
    <name evidence="3" type="ORF">GPUH_LOCUS19644</name>
</gene>
<evidence type="ECO:0000256" key="2">
    <source>
        <dbReference type="SAM" id="Coils"/>
    </source>
</evidence>
<dbReference type="InterPro" id="IPR008862">
    <property type="entry name" value="Tcp11"/>
</dbReference>
<evidence type="ECO:0000313" key="4">
    <source>
        <dbReference type="Proteomes" id="UP000271098"/>
    </source>
</evidence>
<dbReference type="OrthoDB" id="276323at2759"/>
<reference evidence="5" key="1">
    <citation type="submission" date="2016-06" db="UniProtKB">
        <authorList>
            <consortium name="WormBaseParasite"/>
        </authorList>
    </citation>
    <scope>IDENTIFICATION</scope>
</reference>
<dbReference type="AlphaFoldDB" id="A0A183EFA3"/>
<reference evidence="3 4" key="2">
    <citation type="submission" date="2018-11" db="EMBL/GenBank/DDBJ databases">
        <authorList>
            <consortium name="Pathogen Informatics"/>
        </authorList>
    </citation>
    <scope>NUCLEOTIDE SEQUENCE [LARGE SCALE GENOMIC DNA]</scope>
</reference>
<keyword evidence="4" id="KW-1185">Reference proteome</keyword>
<feature type="coiled-coil region" evidence="2">
    <location>
        <begin position="28"/>
        <end position="55"/>
    </location>
</feature>
<evidence type="ECO:0000313" key="3">
    <source>
        <dbReference type="EMBL" id="VDN34279.1"/>
    </source>
</evidence>
<protein>
    <submittedName>
        <fullName evidence="5">DUF148 domain-containing protein</fullName>
    </submittedName>
</protein>
<dbReference type="EMBL" id="UYRT01088893">
    <property type="protein sequence ID" value="VDN34279.1"/>
    <property type="molecule type" value="Genomic_DNA"/>
</dbReference>
<dbReference type="GO" id="GO:0007165">
    <property type="term" value="P:signal transduction"/>
    <property type="evidence" value="ECO:0007669"/>
    <property type="project" value="TreeGrafter"/>
</dbReference>
<dbReference type="Pfam" id="PF05794">
    <property type="entry name" value="Tcp11"/>
    <property type="match status" value="1"/>
</dbReference>
<evidence type="ECO:0000313" key="5">
    <source>
        <dbReference type="WBParaSite" id="GPUH_0001966901-mRNA-1"/>
    </source>
</evidence>
<dbReference type="PANTHER" id="PTHR12832:SF11">
    <property type="entry name" value="LD23868P"/>
    <property type="match status" value="1"/>
</dbReference>
<dbReference type="WBParaSite" id="GPUH_0001966901-mRNA-1">
    <property type="protein sequence ID" value="GPUH_0001966901-mRNA-1"/>
    <property type="gene ID" value="GPUH_0001966901"/>
</dbReference>
<accession>A0A183EFA3</accession>
<sequence>MKDRLEAVSLYCDDKISKCCKTLNTNWSEEQSNELKEQIAQIADAENRIRKLIRDRVYNFIFSMISSPGPSSRQQFPPGLSVIREELSELTGRFLRITNHNRQIFGTYYGELVKKLMNECI</sequence>
<dbReference type="Proteomes" id="UP000271098">
    <property type="component" value="Unassembled WGS sequence"/>
</dbReference>
<keyword evidence="2" id="KW-0175">Coiled coil</keyword>
<dbReference type="PANTHER" id="PTHR12832">
    <property type="entry name" value="TESTIS-SPECIFIC PROTEIN PBS13 T-COMPLEX 11"/>
    <property type="match status" value="1"/>
</dbReference>